<accession>A0ABW5XAP8</accession>
<feature type="domain" description="YdhG-like" evidence="1">
    <location>
        <begin position="25"/>
        <end position="129"/>
    </location>
</feature>
<comment type="caution">
    <text evidence="2">The sequence shown here is derived from an EMBL/GenBank/DDBJ whole genome shotgun (WGS) entry which is preliminary data.</text>
</comment>
<proteinExistence type="predicted"/>
<dbReference type="Proteomes" id="UP001597391">
    <property type="component" value="Unassembled WGS sequence"/>
</dbReference>
<gene>
    <name evidence="2" type="ORF">ACFSYH_02135</name>
</gene>
<evidence type="ECO:0000313" key="3">
    <source>
        <dbReference type="Proteomes" id="UP001597391"/>
    </source>
</evidence>
<dbReference type="EMBL" id="JBHUOP010000001">
    <property type="protein sequence ID" value="MFD2839371.1"/>
    <property type="molecule type" value="Genomic_DNA"/>
</dbReference>
<dbReference type="RefSeq" id="WP_377464833.1">
    <property type="nucleotide sequence ID" value="NZ_JBHUOP010000001.1"/>
</dbReference>
<protein>
    <submittedName>
        <fullName evidence="2">DUF1801 domain-containing protein</fullName>
    </submittedName>
</protein>
<reference evidence="3" key="1">
    <citation type="journal article" date="2019" name="Int. J. Syst. Evol. Microbiol.">
        <title>The Global Catalogue of Microorganisms (GCM) 10K type strain sequencing project: providing services to taxonomists for standard genome sequencing and annotation.</title>
        <authorList>
            <consortium name="The Broad Institute Genomics Platform"/>
            <consortium name="The Broad Institute Genome Sequencing Center for Infectious Disease"/>
            <person name="Wu L."/>
            <person name="Ma J."/>
        </authorList>
    </citation>
    <scope>NUCLEOTIDE SEQUENCE [LARGE SCALE GENOMIC DNA]</scope>
    <source>
        <strain evidence="3">KCTC 33576</strain>
    </source>
</reference>
<dbReference type="Pfam" id="PF08818">
    <property type="entry name" value="DUF1801"/>
    <property type="match status" value="1"/>
</dbReference>
<evidence type="ECO:0000313" key="2">
    <source>
        <dbReference type="EMBL" id="MFD2839371.1"/>
    </source>
</evidence>
<name>A0ABW5XAP8_9MICO</name>
<organism evidence="2 3">
    <name type="scientific">Populibacterium corticicola</name>
    <dbReference type="NCBI Taxonomy" id="1812826"/>
    <lineage>
        <taxon>Bacteria</taxon>
        <taxon>Bacillati</taxon>
        <taxon>Actinomycetota</taxon>
        <taxon>Actinomycetes</taxon>
        <taxon>Micrococcales</taxon>
        <taxon>Jonesiaceae</taxon>
        <taxon>Populibacterium</taxon>
    </lineage>
</organism>
<dbReference type="InterPro" id="IPR014922">
    <property type="entry name" value="YdhG-like"/>
</dbReference>
<keyword evidence="3" id="KW-1185">Reference proteome</keyword>
<evidence type="ECO:0000259" key="1">
    <source>
        <dbReference type="Pfam" id="PF08818"/>
    </source>
</evidence>
<sequence>MSENKMQPTDVSAEAFIEQVANARRREDAWVLLDLFKEITGHEPVMWGPSIIGFDSYHYVYASGREGDAPAAAFSPRSANLVVYNTDEFEGFDDLIANLGKHKLSKACLYINKLADVDVDVLRQIIEKSYRFTKEHLDAR</sequence>